<accession>A0A1M6IYA8</accession>
<dbReference type="AlphaFoldDB" id="A0A1M6IYA8"/>
<dbReference type="RefSeq" id="WP_072784386.1">
    <property type="nucleotide sequence ID" value="NZ_CP045292.1"/>
</dbReference>
<keyword evidence="3" id="KW-1185">Reference proteome</keyword>
<evidence type="ECO:0000313" key="3">
    <source>
        <dbReference type="Proteomes" id="UP000184232"/>
    </source>
</evidence>
<dbReference type="PROSITE" id="PS51257">
    <property type="entry name" value="PROKAR_LIPOPROTEIN"/>
    <property type="match status" value="1"/>
</dbReference>
<dbReference type="OrthoDB" id="1381710at2"/>
<reference evidence="2 3" key="1">
    <citation type="submission" date="2016-11" db="EMBL/GenBank/DDBJ databases">
        <authorList>
            <person name="Jaros S."/>
            <person name="Januszkiewicz K."/>
            <person name="Wedrychowicz H."/>
        </authorList>
    </citation>
    <scope>NUCLEOTIDE SEQUENCE [LARGE SCALE GENOMIC DNA]</scope>
    <source>
        <strain evidence="2 3">DSM 22807</strain>
    </source>
</reference>
<evidence type="ECO:0008006" key="4">
    <source>
        <dbReference type="Google" id="ProtNLM"/>
    </source>
</evidence>
<dbReference type="STRING" id="683124.SAMN05444337_1910"/>
<feature type="chain" id="PRO_5012838960" description="Lipocalin-like domain-containing protein" evidence="1">
    <location>
        <begin position="23"/>
        <end position="132"/>
    </location>
</feature>
<dbReference type="EMBL" id="FQZH01000003">
    <property type="protein sequence ID" value="SHJ39434.1"/>
    <property type="molecule type" value="Genomic_DNA"/>
</dbReference>
<name>A0A1M6IYA8_9FLAO</name>
<keyword evidence="1" id="KW-0732">Signal</keyword>
<evidence type="ECO:0000256" key="1">
    <source>
        <dbReference type="SAM" id="SignalP"/>
    </source>
</evidence>
<feature type="signal peptide" evidence="1">
    <location>
        <begin position="1"/>
        <end position="22"/>
    </location>
</feature>
<dbReference type="Proteomes" id="UP000184232">
    <property type="component" value="Unassembled WGS sequence"/>
</dbReference>
<organism evidence="2 3">
    <name type="scientific">Flavobacterium haoranii</name>
    <dbReference type="NCBI Taxonomy" id="683124"/>
    <lineage>
        <taxon>Bacteria</taxon>
        <taxon>Pseudomonadati</taxon>
        <taxon>Bacteroidota</taxon>
        <taxon>Flavobacteriia</taxon>
        <taxon>Flavobacteriales</taxon>
        <taxon>Flavobacteriaceae</taxon>
        <taxon>Flavobacterium</taxon>
    </lineage>
</organism>
<gene>
    <name evidence="2" type="ORF">SAMN05444337_1910</name>
</gene>
<proteinExistence type="predicted"/>
<evidence type="ECO:0000313" key="2">
    <source>
        <dbReference type="EMBL" id="SHJ39434.1"/>
    </source>
</evidence>
<protein>
    <recommendedName>
        <fullName evidence="4">Lipocalin-like domain-containing protein</fullName>
    </recommendedName>
</protein>
<sequence length="132" mass="14867">MKKTLLLATTILVLFFSSCSSDDDNNSTPSSISILDKWWYDSNNYAGNIYFNSNGEYQQVVNLLGTNIPGSGSWTWIEQNSILKIENLTGLGQTIPTVWLKFTDVEEHSMTVQQSTDGTNYSVEVYYLDTDN</sequence>